<accession>A0A918DNB3</accession>
<keyword evidence="1" id="KW-1133">Transmembrane helix</keyword>
<evidence type="ECO:0000256" key="1">
    <source>
        <dbReference type="SAM" id="Phobius"/>
    </source>
</evidence>
<evidence type="ECO:0000313" key="3">
    <source>
        <dbReference type="Proteomes" id="UP000606935"/>
    </source>
</evidence>
<keyword evidence="1" id="KW-0472">Membrane</keyword>
<gene>
    <name evidence="2" type="ORF">GCM10010982_39690</name>
</gene>
<keyword evidence="3" id="KW-1185">Reference proteome</keyword>
<dbReference type="Proteomes" id="UP000606935">
    <property type="component" value="Unassembled WGS sequence"/>
</dbReference>
<reference evidence="2" key="2">
    <citation type="submission" date="2020-09" db="EMBL/GenBank/DDBJ databases">
        <authorList>
            <person name="Sun Q."/>
            <person name="Zhou Y."/>
        </authorList>
    </citation>
    <scope>NUCLEOTIDE SEQUENCE</scope>
    <source>
        <strain evidence="2">CGMCC 1.7086</strain>
    </source>
</reference>
<reference evidence="2" key="1">
    <citation type="journal article" date="2014" name="Int. J. Syst. Evol. Microbiol.">
        <title>Complete genome sequence of Corynebacterium casei LMG S-19264T (=DSM 44701T), isolated from a smear-ripened cheese.</title>
        <authorList>
            <consortium name="US DOE Joint Genome Institute (JGI-PGF)"/>
            <person name="Walter F."/>
            <person name="Albersmeier A."/>
            <person name="Kalinowski J."/>
            <person name="Ruckert C."/>
        </authorList>
    </citation>
    <scope>NUCLEOTIDE SEQUENCE</scope>
    <source>
        <strain evidence="2">CGMCC 1.7086</strain>
    </source>
</reference>
<dbReference type="AlphaFoldDB" id="A0A918DNB3"/>
<feature type="transmembrane region" description="Helical" evidence="1">
    <location>
        <begin position="44"/>
        <end position="63"/>
    </location>
</feature>
<feature type="transmembrane region" description="Helical" evidence="1">
    <location>
        <begin position="70"/>
        <end position="102"/>
    </location>
</feature>
<sequence>MFKNLIIAVLIATLLVYCLGMVADSWGHVHLYLDDDLMSPAVTLVGGVLLAITFIVLGLMLAVSLIGAMAFVFICVLGALLIAGIGALWPALLGVLIIVWLVRDAKTTDQV</sequence>
<dbReference type="EMBL" id="BMLS01000010">
    <property type="protein sequence ID" value="GGO75172.1"/>
    <property type="molecule type" value="Genomic_DNA"/>
</dbReference>
<organism evidence="2 3">
    <name type="scientific">Bowmanella pacifica</name>
    <dbReference type="NCBI Taxonomy" id="502051"/>
    <lineage>
        <taxon>Bacteria</taxon>
        <taxon>Pseudomonadati</taxon>
        <taxon>Pseudomonadota</taxon>
        <taxon>Gammaproteobacteria</taxon>
        <taxon>Alteromonadales</taxon>
        <taxon>Alteromonadaceae</taxon>
        <taxon>Bowmanella</taxon>
    </lineage>
</organism>
<dbReference type="RefSeq" id="WP_188699235.1">
    <property type="nucleotide sequence ID" value="NZ_BMLS01000010.1"/>
</dbReference>
<proteinExistence type="predicted"/>
<comment type="caution">
    <text evidence="2">The sequence shown here is derived from an EMBL/GenBank/DDBJ whole genome shotgun (WGS) entry which is preliminary data.</text>
</comment>
<protein>
    <submittedName>
        <fullName evidence="2">Uncharacterized protein</fullName>
    </submittedName>
</protein>
<evidence type="ECO:0000313" key="2">
    <source>
        <dbReference type="EMBL" id="GGO75172.1"/>
    </source>
</evidence>
<keyword evidence="1" id="KW-0812">Transmembrane</keyword>
<name>A0A918DNB3_9ALTE</name>